<sequence length="100" mass="11293">MPFLSQPPILSRASRDSQILSSRGEYTGLQRGHHAGCCSRQTKVRITDHMCWKKAALYHDIEPCYTSLPAGIIYTRYAKGSFASGRQHYKLGANFFLFHG</sequence>
<dbReference type="Proteomes" id="UP001152607">
    <property type="component" value="Unassembled WGS sequence"/>
</dbReference>
<proteinExistence type="predicted"/>
<dbReference type="AlphaFoldDB" id="A0A9W4U255"/>
<accession>A0A9W4U255</accession>
<name>A0A9W4U255_9PLEO</name>
<organism evidence="1 2">
    <name type="scientific">Periconia digitata</name>
    <dbReference type="NCBI Taxonomy" id="1303443"/>
    <lineage>
        <taxon>Eukaryota</taxon>
        <taxon>Fungi</taxon>
        <taxon>Dikarya</taxon>
        <taxon>Ascomycota</taxon>
        <taxon>Pezizomycotina</taxon>
        <taxon>Dothideomycetes</taxon>
        <taxon>Pleosporomycetidae</taxon>
        <taxon>Pleosporales</taxon>
        <taxon>Massarineae</taxon>
        <taxon>Periconiaceae</taxon>
        <taxon>Periconia</taxon>
    </lineage>
</organism>
<protein>
    <submittedName>
        <fullName evidence="1">Uncharacterized protein</fullName>
    </submittedName>
</protein>
<comment type="caution">
    <text evidence="1">The sequence shown here is derived from an EMBL/GenBank/DDBJ whole genome shotgun (WGS) entry which is preliminary data.</text>
</comment>
<dbReference type="EMBL" id="CAOQHR010000001">
    <property type="protein sequence ID" value="CAI6238273.1"/>
    <property type="molecule type" value="Genomic_DNA"/>
</dbReference>
<reference evidence="1" key="1">
    <citation type="submission" date="2023-01" db="EMBL/GenBank/DDBJ databases">
        <authorList>
            <person name="Van Ghelder C."/>
            <person name="Rancurel C."/>
        </authorList>
    </citation>
    <scope>NUCLEOTIDE SEQUENCE</scope>
    <source>
        <strain evidence="1">CNCM I-4278</strain>
    </source>
</reference>
<evidence type="ECO:0000313" key="2">
    <source>
        <dbReference type="Proteomes" id="UP001152607"/>
    </source>
</evidence>
<evidence type="ECO:0000313" key="1">
    <source>
        <dbReference type="EMBL" id="CAI6238273.1"/>
    </source>
</evidence>
<gene>
    <name evidence="1" type="ORF">PDIGIT_LOCUS483</name>
</gene>
<keyword evidence="2" id="KW-1185">Reference proteome</keyword>